<evidence type="ECO:0000256" key="1">
    <source>
        <dbReference type="SAM" id="MobiDB-lite"/>
    </source>
</evidence>
<feature type="region of interest" description="Disordered" evidence="1">
    <location>
        <begin position="183"/>
        <end position="203"/>
    </location>
</feature>
<evidence type="ECO:0000259" key="2">
    <source>
        <dbReference type="Pfam" id="PF13843"/>
    </source>
</evidence>
<name>A0A8B7NKP0_HYAAZ</name>
<proteinExistence type="predicted"/>
<feature type="compositionally biased region" description="Basic and acidic residues" evidence="1">
    <location>
        <begin position="22"/>
        <end position="36"/>
    </location>
</feature>
<feature type="region of interest" description="Disordered" evidence="1">
    <location>
        <begin position="1"/>
        <end position="36"/>
    </location>
</feature>
<feature type="domain" description="PiggyBac transposable element-derived protein" evidence="2">
    <location>
        <begin position="239"/>
        <end position="590"/>
    </location>
</feature>
<dbReference type="PANTHER" id="PTHR47055">
    <property type="entry name" value="DDE_TNP_1_7 DOMAIN-CONTAINING PROTEIN"/>
    <property type="match status" value="1"/>
</dbReference>
<organism evidence="3 4">
    <name type="scientific">Hyalella azteca</name>
    <name type="common">Amphipod</name>
    <dbReference type="NCBI Taxonomy" id="294128"/>
    <lineage>
        <taxon>Eukaryota</taxon>
        <taxon>Metazoa</taxon>
        <taxon>Ecdysozoa</taxon>
        <taxon>Arthropoda</taxon>
        <taxon>Crustacea</taxon>
        <taxon>Multicrustacea</taxon>
        <taxon>Malacostraca</taxon>
        <taxon>Eumalacostraca</taxon>
        <taxon>Peracarida</taxon>
        <taxon>Amphipoda</taxon>
        <taxon>Senticaudata</taxon>
        <taxon>Talitrida</taxon>
        <taxon>Talitroidea</taxon>
        <taxon>Hyalellidae</taxon>
        <taxon>Hyalella</taxon>
    </lineage>
</organism>
<dbReference type="AlphaFoldDB" id="A0A8B7NKP0"/>
<keyword evidence="3" id="KW-1185">Reference proteome</keyword>
<accession>A0A8B7NKP0</accession>
<dbReference type="GO" id="GO:0043565">
    <property type="term" value="F:sequence-specific DNA binding"/>
    <property type="evidence" value="ECO:0007669"/>
    <property type="project" value="TreeGrafter"/>
</dbReference>
<protein>
    <submittedName>
        <fullName evidence="4">PiggyBac transposable element-derived protein 2 isoform X4</fullName>
    </submittedName>
</protein>
<dbReference type="InterPro" id="IPR052638">
    <property type="entry name" value="PiggyBac_TE-derived"/>
</dbReference>
<dbReference type="RefSeq" id="XP_018014225.1">
    <property type="nucleotide sequence ID" value="XM_018158736.2"/>
</dbReference>
<dbReference type="Proteomes" id="UP000694843">
    <property type="component" value="Unplaced"/>
</dbReference>
<dbReference type="GeneID" id="108671238"/>
<dbReference type="Pfam" id="PF13843">
    <property type="entry name" value="DDE_Tnp_1_7"/>
    <property type="match status" value="1"/>
</dbReference>
<dbReference type="PANTHER" id="PTHR47055:SF3">
    <property type="entry name" value="PHORBOL-ESTER_DAG-TYPE DOMAIN-CONTAINING PROTEIN"/>
    <property type="match status" value="1"/>
</dbReference>
<evidence type="ECO:0000313" key="3">
    <source>
        <dbReference type="Proteomes" id="UP000694843"/>
    </source>
</evidence>
<dbReference type="InterPro" id="IPR029526">
    <property type="entry name" value="PGBD"/>
</dbReference>
<sequence length="686" mass="79103">MKTNKSAVSKDTVPPLEMSSDNIKKENASKEDDVTVKEEQIFIKDEEELHFQTSSAQQGCGSQDITAQHEKQDGLQCQAPLNAIKEEQMAEPFGSIHAGISAEEQNFSSDHREDFERLTLDEVCQILQEETNDDSNFEINVAIEPPIEEAAADTDCDSDASDSEVTCNPIHLPRRILLSEVLTDKREDQMPSPDGQQRKKKLRKEKVVWHRDETKVIDSVGDYDMHTEQQVVNESILECIEKFWTDDWLKFICEQSRVHAQQKSLQSDVMTVDNLRVFFGILVLSGYNKLPHRRLYWSSKEDTQNLLVINSMRRDTFDQIMRCLHFTDNMKVNTDRFFKVRPIFEHINKVMMQNRFQGEFMSVANVMVPYYGRHGDKQYIRGKPVRFGFKLCAACDSNGALLHVEPYCRARTNIEDHWFGHGPNIVLDLVKKTKLQKGQHVVCDNYFGTVPLLKELAQKGIAGTTTLRENCLSGCPLTARQVMNKKVRGTMEEAYTDCVSLVKWKDNKVVSVASNKARAKPLKYARRWDRITKKHVEIPVPNSISLYNKHMRGVDLFDQQVSAYRVRIRSKKWWWPLFAWSINAQVVNAWRQYRRVHADMSLLDFSRNLVIATLKTYGTTRKATGPKYSTGSAEESVRYNCKGHWTARGEHARSRCKQCQGRTPHICKMCKVPLHPECMEKYHSKP</sequence>
<reference evidence="4" key="1">
    <citation type="submission" date="2025-08" db="UniProtKB">
        <authorList>
            <consortium name="RefSeq"/>
        </authorList>
    </citation>
    <scope>IDENTIFICATION</scope>
    <source>
        <tissue evidence="4">Whole organism</tissue>
    </source>
</reference>
<dbReference type="OrthoDB" id="6374637at2759"/>
<evidence type="ECO:0000313" key="4">
    <source>
        <dbReference type="RefSeq" id="XP_018014225.1"/>
    </source>
</evidence>
<gene>
    <name evidence="4" type="primary">LOC108671238</name>
</gene>